<name>A0A412XYD0_9BACE</name>
<feature type="domain" description="Pterin-binding" evidence="9">
    <location>
        <begin position="21"/>
        <end position="274"/>
    </location>
</feature>
<evidence type="ECO:0000256" key="2">
    <source>
        <dbReference type="ARBA" id="ARBA00001946"/>
    </source>
</evidence>
<dbReference type="NCBIfam" id="TIGR01496">
    <property type="entry name" value="DHPS"/>
    <property type="match status" value="1"/>
</dbReference>
<evidence type="ECO:0000256" key="1">
    <source>
        <dbReference type="ARBA" id="ARBA00000012"/>
    </source>
</evidence>
<proteinExistence type="predicted"/>
<evidence type="ECO:0000256" key="7">
    <source>
        <dbReference type="ARBA" id="ARBA00022842"/>
    </source>
</evidence>
<dbReference type="GO" id="GO:0046656">
    <property type="term" value="P:folic acid biosynthetic process"/>
    <property type="evidence" value="ECO:0007669"/>
    <property type="project" value="UniProtKB-KW"/>
</dbReference>
<dbReference type="InterPro" id="IPR045031">
    <property type="entry name" value="DHP_synth-like"/>
</dbReference>
<dbReference type="InterPro" id="IPR000489">
    <property type="entry name" value="Pterin-binding_dom"/>
</dbReference>
<keyword evidence="8" id="KW-0289">Folate biosynthesis</keyword>
<dbReference type="GO" id="GO:0005829">
    <property type="term" value="C:cytosol"/>
    <property type="evidence" value="ECO:0007669"/>
    <property type="project" value="TreeGrafter"/>
</dbReference>
<dbReference type="GO" id="GO:0046872">
    <property type="term" value="F:metal ion binding"/>
    <property type="evidence" value="ECO:0007669"/>
    <property type="project" value="UniProtKB-KW"/>
</dbReference>
<evidence type="ECO:0000256" key="5">
    <source>
        <dbReference type="ARBA" id="ARBA00022679"/>
    </source>
</evidence>
<dbReference type="Proteomes" id="UP000284366">
    <property type="component" value="Unassembled WGS sequence"/>
</dbReference>
<sequence>MKALQSKYINVNGFLLDLSSPCVMGILNVTPDSFYAGSRMQTEIDITHRIEQIVGEGAGIIDVGAYSSRSNAENVSPAEEMERLRMGLGILRKVQPDAVVSVDTFRADVARMCVEEYGVAIINDIAAGEMDGDMFRTVADLNVPYIMMHMQGTPQNMQQNPHYDNLLKEVFMYFARKAQQLRDLGVKDIILDPGFGFGKTVEHNYELLAHLEEFRIFELPLLAGVSRKSMIYRLLGTTPQEALNGTTVLDTICLLKGADILRVHDVREAVETVKIVEAMKKEGAKPVE</sequence>
<evidence type="ECO:0000256" key="4">
    <source>
        <dbReference type="ARBA" id="ARBA00012458"/>
    </source>
</evidence>
<dbReference type="EMBL" id="QRZG01000032">
    <property type="protein sequence ID" value="RGV50081.1"/>
    <property type="molecule type" value="Genomic_DNA"/>
</dbReference>
<comment type="catalytic activity">
    <reaction evidence="1">
        <text>(7,8-dihydropterin-6-yl)methyl diphosphate + 4-aminobenzoate = 7,8-dihydropteroate + diphosphate</text>
        <dbReference type="Rhea" id="RHEA:19949"/>
        <dbReference type="ChEBI" id="CHEBI:17836"/>
        <dbReference type="ChEBI" id="CHEBI:17839"/>
        <dbReference type="ChEBI" id="CHEBI:33019"/>
        <dbReference type="ChEBI" id="CHEBI:72950"/>
        <dbReference type="EC" id="2.5.1.15"/>
    </reaction>
</comment>
<dbReference type="InterPro" id="IPR006390">
    <property type="entry name" value="DHP_synth_dom"/>
</dbReference>
<keyword evidence="5 10" id="KW-0808">Transferase</keyword>
<evidence type="ECO:0000313" key="11">
    <source>
        <dbReference type="Proteomes" id="UP000284366"/>
    </source>
</evidence>
<dbReference type="EC" id="2.5.1.15" evidence="4"/>
<dbReference type="CDD" id="cd00739">
    <property type="entry name" value="DHPS"/>
    <property type="match status" value="1"/>
</dbReference>
<comment type="pathway">
    <text evidence="3">Cofactor biosynthesis; tetrahydrofolate biosynthesis; 7,8-dihydrofolate from 2-amino-4-hydroxy-6-hydroxymethyl-7,8-dihydropteridine diphosphate and 4-aminobenzoate: step 1/2.</text>
</comment>
<evidence type="ECO:0000256" key="8">
    <source>
        <dbReference type="ARBA" id="ARBA00022909"/>
    </source>
</evidence>
<evidence type="ECO:0000256" key="6">
    <source>
        <dbReference type="ARBA" id="ARBA00022723"/>
    </source>
</evidence>
<dbReference type="RefSeq" id="WP_118047653.1">
    <property type="nucleotide sequence ID" value="NZ_JAQCUW010000005.1"/>
</dbReference>
<dbReference type="InterPro" id="IPR011005">
    <property type="entry name" value="Dihydropteroate_synth-like_sf"/>
</dbReference>
<dbReference type="PANTHER" id="PTHR20941">
    <property type="entry name" value="FOLATE SYNTHESIS PROTEINS"/>
    <property type="match status" value="1"/>
</dbReference>
<reference evidence="10 11" key="1">
    <citation type="submission" date="2018-08" db="EMBL/GenBank/DDBJ databases">
        <title>A genome reference for cultivated species of the human gut microbiota.</title>
        <authorList>
            <person name="Zou Y."/>
            <person name="Xue W."/>
            <person name="Luo G."/>
        </authorList>
    </citation>
    <scope>NUCLEOTIDE SEQUENCE [LARGE SCALE GENOMIC DNA]</scope>
    <source>
        <strain evidence="10 11">AF14-27</strain>
    </source>
</reference>
<comment type="cofactor">
    <cofactor evidence="2">
        <name>Mg(2+)</name>
        <dbReference type="ChEBI" id="CHEBI:18420"/>
    </cofactor>
</comment>
<evidence type="ECO:0000259" key="9">
    <source>
        <dbReference type="PROSITE" id="PS50972"/>
    </source>
</evidence>
<dbReference type="PROSITE" id="PS50972">
    <property type="entry name" value="PTERIN_BINDING"/>
    <property type="match status" value="1"/>
</dbReference>
<evidence type="ECO:0000256" key="3">
    <source>
        <dbReference type="ARBA" id="ARBA00004763"/>
    </source>
</evidence>
<gene>
    <name evidence="10" type="primary">folP</name>
    <name evidence="10" type="ORF">DWW09_15340</name>
</gene>
<dbReference type="GO" id="GO:0046654">
    <property type="term" value="P:tetrahydrofolate biosynthetic process"/>
    <property type="evidence" value="ECO:0007669"/>
    <property type="project" value="TreeGrafter"/>
</dbReference>
<dbReference type="Pfam" id="PF00809">
    <property type="entry name" value="Pterin_bind"/>
    <property type="match status" value="1"/>
</dbReference>
<keyword evidence="6" id="KW-0479">Metal-binding</keyword>
<dbReference type="PANTHER" id="PTHR20941:SF1">
    <property type="entry name" value="FOLIC ACID SYNTHESIS PROTEIN FOL1"/>
    <property type="match status" value="1"/>
</dbReference>
<organism evidence="10 11">
    <name type="scientific">Bacteroides clarus</name>
    <dbReference type="NCBI Taxonomy" id="626929"/>
    <lineage>
        <taxon>Bacteria</taxon>
        <taxon>Pseudomonadati</taxon>
        <taxon>Bacteroidota</taxon>
        <taxon>Bacteroidia</taxon>
        <taxon>Bacteroidales</taxon>
        <taxon>Bacteroidaceae</taxon>
        <taxon>Bacteroides</taxon>
    </lineage>
</organism>
<dbReference type="GO" id="GO:0004156">
    <property type="term" value="F:dihydropteroate synthase activity"/>
    <property type="evidence" value="ECO:0007669"/>
    <property type="project" value="UniProtKB-EC"/>
</dbReference>
<protein>
    <recommendedName>
        <fullName evidence="4">dihydropteroate synthase</fullName>
        <ecNumber evidence="4">2.5.1.15</ecNumber>
    </recommendedName>
</protein>
<dbReference type="AlphaFoldDB" id="A0A412XYD0"/>
<accession>A0A412XYD0</accession>
<comment type="caution">
    <text evidence="10">The sequence shown here is derived from an EMBL/GenBank/DDBJ whole genome shotgun (WGS) entry which is preliminary data.</text>
</comment>
<evidence type="ECO:0000313" key="10">
    <source>
        <dbReference type="EMBL" id="RGV50081.1"/>
    </source>
</evidence>
<keyword evidence="7" id="KW-0460">Magnesium</keyword>
<dbReference type="SUPFAM" id="SSF51717">
    <property type="entry name" value="Dihydropteroate synthetase-like"/>
    <property type="match status" value="1"/>
</dbReference>
<dbReference type="Gene3D" id="3.20.20.20">
    <property type="entry name" value="Dihydropteroate synthase-like"/>
    <property type="match status" value="1"/>
</dbReference>